<comment type="subcellular location">
    <subcellularLocation>
        <location evidence="1">Cell membrane</location>
        <topology evidence="1">Multi-pass membrane protein</topology>
    </subcellularLocation>
</comment>
<feature type="transmembrane region" description="Helical" evidence="6">
    <location>
        <begin position="48"/>
        <end position="65"/>
    </location>
</feature>
<evidence type="ECO:0000256" key="6">
    <source>
        <dbReference type="SAM" id="Phobius"/>
    </source>
</evidence>
<evidence type="ECO:0000256" key="2">
    <source>
        <dbReference type="ARBA" id="ARBA00022475"/>
    </source>
</evidence>
<feature type="transmembrane region" description="Helical" evidence="6">
    <location>
        <begin position="165"/>
        <end position="185"/>
    </location>
</feature>
<reference evidence="7 8" key="1">
    <citation type="submission" date="2006-02" db="EMBL/GenBank/DDBJ databases">
        <authorList>
            <person name="Murray A."/>
            <person name="Staley J."/>
            <person name="Ferriera S."/>
            <person name="Johnson J."/>
            <person name="Kravitz S."/>
            <person name="Halpern A."/>
            <person name="Remington K."/>
            <person name="Beeson K."/>
            <person name="Tran B."/>
            <person name="Rogers Y.-H."/>
            <person name="Friedman R."/>
            <person name="Venter J.C."/>
        </authorList>
    </citation>
    <scope>NUCLEOTIDE SEQUENCE [LARGE SCALE GENOMIC DNA]</scope>
    <source>
        <strain evidence="7 8">23-P</strain>
    </source>
</reference>
<comment type="caution">
    <text evidence="7">The sequence shown here is derived from an EMBL/GenBank/DDBJ whole genome shotgun (WGS) entry which is preliminary data.</text>
</comment>
<dbReference type="HOGENOM" id="CLU_048072_0_1_10"/>
<evidence type="ECO:0000313" key="8">
    <source>
        <dbReference type="Proteomes" id="UP000003053"/>
    </source>
</evidence>
<evidence type="ECO:0000256" key="4">
    <source>
        <dbReference type="ARBA" id="ARBA00022989"/>
    </source>
</evidence>
<keyword evidence="5 6" id="KW-0472">Membrane</keyword>
<dbReference type="RefSeq" id="WP_004569321.1">
    <property type="nucleotide sequence ID" value="NZ_CH724148.1"/>
</dbReference>
<name>A4BX32_9FLAO</name>
<protein>
    <recommendedName>
        <fullName evidence="9">Dolichol-P-glucose synthetase</fullName>
    </recommendedName>
</protein>
<dbReference type="PANTHER" id="PTHR39087">
    <property type="entry name" value="UPF0104 MEMBRANE PROTEIN MJ1595"/>
    <property type="match status" value="1"/>
</dbReference>
<dbReference type="EMBL" id="AAOG01000001">
    <property type="protein sequence ID" value="EAR13523.1"/>
    <property type="molecule type" value="Genomic_DNA"/>
</dbReference>
<organism evidence="7 8">
    <name type="scientific">Polaribacter irgensii 23-P</name>
    <dbReference type="NCBI Taxonomy" id="313594"/>
    <lineage>
        <taxon>Bacteria</taxon>
        <taxon>Pseudomonadati</taxon>
        <taxon>Bacteroidota</taxon>
        <taxon>Flavobacteriia</taxon>
        <taxon>Flavobacteriales</taxon>
        <taxon>Flavobacteriaceae</taxon>
    </lineage>
</organism>
<dbReference type="eggNOG" id="COG0392">
    <property type="taxonomic scope" value="Bacteria"/>
</dbReference>
<feature type="transmembrane region" description="Helical" evidence="6">
    <location>
        <begin position="136"/>
        <end position="159"/>
    </location>
</feature>
<keyword evidence="8" id="KW-1185">Reference proteome</keyword>
<gene>
    <name evidence="7" type="ORF">PI23P_03477</name>
</gene>
<dbReference type="GO" id="GO:0005886">
    <property type="term" value="C:plasma membrane"/>
    <property type="evidence" value="ECO:0007669"/>
    <property type="project" value="UniProtKB-SubCell"/>
</dbReference>
<feature type="transmembrane region" description="Helical" evidence="6">
    <location>
        <begin position="250"/>
        <end position="275"/>
    </location>
</feature>
<dbReference type="InterPro" id="IPR022791">
    <property type="entry name" value="L-PG_synthase/AglD"/>
</dbReference>
<sequence length="323" mass="35834">MKTTIHSRKLNIKKILKIVLPLTLGGFLVWYSLSDISLKTLGTFFKEANYSFIFLGLFFGILSHLSRAYRWKFMLAPLGFKPKFTNSILAVLVGYLVNLAIPRAGEVSRALVLTNYEEIPFEKGFGTIVAERIADLIMMLCVVIITLFVQFDFIYGLLIRNFNPIKISVSLVVLGIGFFTSYAFIKKAKSGFLLKIKTFVAGLIEGVTSIFKMKNKWAFIFHTVFIWIMYVAMFWATIPAIEGLHVPLGGILIGFIAGGFSIAATNGGIGLYPIAVASALALFDIPTETATAFGWIMWTAQTAMIVLFGGLAFLLLPLYNKNT</sequence>
<dbReference type="Proteomes" id="UP000003053">
    <property type="component" value="Unassembled WGS sequence"/>
</dbReference>
<keyword evidence="3 6" id="KW-0812">Transmembrane</keyword>
<dbReference type="AlphaFoldDB" id="A4BX32"/>
<dbReference type="STRING" id="313594.PI23P_03477"/>
<evidence type="ECO:0008006" key="9">
    <source>
        <dbReference type="Google" id="ProtNLM"/>
    </source>
</evidence>
<dbReference type="Pfam" id="PF03706">
    <property type="entry name" value="LPG_synthase_TM"/>
    <property type="match status" value="1"/>
</dbReference>
<evidence type="ECO:0000256" key="5">
    <source>
        <dbReference type="ARBA" id="ARBA00023136"/>
    </source>
</evidence>
<accession>A4BX32</accession>
<feature type="transmembrane region" description="Helical" evidence="6">
    <location>
        <begin position="295"/>
        <end position="319"/>
    </location>
</feature>
<evidence type="ECO:0000313" key="7">
    <source>
        <dbReference type="EMBL" id="EAR13523.1"/>
    </source>
</evidence>
<evidence type="ECO:0000256" key="1">
    <source>
        <dbReference type="ARBA" id="ARBA00004651"/>
    </source>
</evidence>
<dbReference type="OrthoDB" id="9812094at2"/>
<evidence type="ECO:0000256" key="3">
    <source>
        <dbReference type="ARBA" id="ARBA00022692"/>
    </source>
</evidence>
<dbReference type="NCBIfam" id="TIGR00374">
    <property type="entry name" value="flippase-like domain"/>
    <property type="match status" value="1"/>
</dbReference>
<proteinExistence type="predicted"/>
<feature type="transmembrane region" description="Helical" evidence="6">
    <location>
        <begin position="217"/>
        <end position="238"/>
    </location>
</feature>
<keyword evidence="2" id="KW-1003">Cell membrane</keyword>
<feature type="transmembrane region" description="Helical" evidence="6">
    <location>
        <begin position="15"/>
        <end position="33"/>
    </location>
</feature>
<dbReference type="PANTHER" id="PTHR39087:SF2">
    <property type="entry name" value="UPF0104 MEMBRANE PROTEIN MJ1595"/>
    <property type="match status" value="1"/>
</dbReference>
<keyword evidence="4 6" id="KW-1133">Transmembrane helix</keyword>